<evidence type="ECO:0000256" key="3">
    <source>
        <dbReference type="ARBA" id="ARBA00022517"/>
    </source>
</evidence>
<sequence>MAQSCFRNLLLRNSHRSKLLRPLPQIHTRSAPDPHPLPHLLLSSARPFRPPPLAWLHLPSASLCQLPTPTPHQEKKGATKKEKKKAAAAAKKSRIDFTKIDQSLLPTVIIVGRPNVGKSALFNRLIRRREALVYNTPDDHVTRDIREGVAKLGDLRFRVLDSAGLETEAASGTILSRTTAMTGNVLARSQFAIFLIDVRDGLQPLDHDVGKWMRRHASGIRTIVAMNKSESLDERGMLASEAGEAHRLGFGDPIAISAETGLGMAELYETLRPLFEEYIDQLPKEEQLQEDTVSETEESAENKLPLQLAIVGRPNVGKSTLLNALLQEERVLVGPEAGLTRDSIRAQFQFEERTIYLVDTAGWLQRSGQEKGPGSLSVVQSKKNLMRAHVVALVLDGEEIAKAKSSMNHAEVIIARQAVEEGRGLVVIVNKMDLLRGRKNSLMRDKVIEAVPKEIQTVIPQITGIPVVFVSALEGKGRMAVMRQVVDTYQKWCLRLSTASLNRWLRKVMSRHSWKDLATQPKIKYFTQVKARPPTFVAFLSGKAQLSDTDMRFLTKSLKEDFDLGGIPIRILQRSVPRKAAGINRSRSFPSRSKTITRSDKRSISAEIASS</sequence>
<dbReference type="InterPro" id="IPR015946">
    <property type="entry name" value="KH_dom-like_a/b"/>
</dbReference>
<dbReference type="PROSITE" id="PS50052">
    <property type="entry name" value="GUANYLATE_KINASE_2"/>
    <property type="match status" value="1"/>
</dbReference>
<evidence type="ECO:0000313" key="11">
    <source>
        <dbReference type="Proteomes" id="UP001140949"/>
    </source>
</evidence>
<dbReference type="Gene3D" id="3.40.50.300">
    <property type="entry name" value="P-loop containing nucleotide triphosphate hydrolases"/>
    <property type="match status" value="2"/>
</dbReference>
<evidence type="ECO:0000313" key="10">
    <source>
        <dbReference type="EMBL" id="KAJ6810341.1"/>
    </source>
</evidence>
<feature type="region of interest" description="Disordered" evidence="8">
    <location>
        <begin position="582"/>
        <end position="611"/>
    </location>
</feature>
<dbReference type="InterPro" id="IPR008144">
    <property type="entry name" value="Guanylate_kin-like_dom"/>
</dbReference>
<dbReference type="SUPFAM" id="SSF52540">
    <property type="entry name" value="P-loop containing nucleoside triphosphate hydrolases"/>
    <property type="match status" value="2"/>
</dbReference>
<keyword evidence="4" id="KW-0677">Repeat</keyword>
<dbReference type="GO" id="GO:0005525">
    <property type="term" value="F:GTP binding"/>
    <property type="evidence" value="ECO:0007669"/>
    <property type="project" value="UniProtKB-KW"/>
</dbReference>
<protein>
    <recommendedName>
        <fullName evidence="2">GTPase Der</fullName>
    </recommendedName>
    <alternativeName>
        <fullName evidence="7">GTP-binding protein EngA</fullName>
    </alternativeName>
</protein>
<proteinExistence type="inferred from homology"/>
<feature type="region of interest" description="Disordered" evidence="8">
    <location>
        <begin position="66"/>
        <end position="87"/>
    </location>
</feature>
<dbReference type="NCBIfam" id="TIGR00231">
    <property type="entry name" value="small_GTP"/>
    <property type="match status" value="2"/>
</dbReference>
<keyword evidence="11" id="KW-1185">Reference proteome</keyword>
<evidence type="ECO:0000256" key="8">
    <source>
        <dbReference type="SAM" id="MobiDB-lite"/>
    </source>
</evidence>
<dbReference type="InterPro" id="IPR016484">
    <property type="entry name" value="GTPase_Der"/>
</dbReference>
<dbReference type="GO" id="GO:0042254">
    <property type="term" value="P:ribosome biogenesis"/>
    <property type="evidence" value="ECO:0007669"/>
    <property type="project" value="UniProtKB-KW"/>
</dbReference>
<keyword evidence="6" id="KW-0342">GTP-binding</keyword>
<dbReference type="CDD" id="cd01895">
    <property type="entry name" value="EngA2"/>
    <property type="match status" value="1"/>
</dbReference>
<dbReference type="Gene3D" id="3.30.300.20">
    <property type="match status" value="1"/>
</dbReference>
<evidence type="ECO:0000256" key="5">
    <source>
        <dbReference type="ARBA" id="ARBA00022741"/>
    </source>
</evidence>
<evidence type="ECO:0000256" key="7">
    <source>
        <dbReference type="ARBA" id="ARBA00032345"/>
    </source>
</evidence>
<evidence type="ECO:0000259" key="9">
    <source>
        <dbReference type="PROSITE" id="PS50052"/>
    </source>
</evidence>
<evidence type="ECO:0000256" key="4">
    <source>
        <dbReference type="ARBA" id="ARBA00022737"/>
    </source>
</evidence>
<dbReference type="PANTHER" id="PTHR43834">
    <property type="entry name" value="GTPASE DER"/>
    <property type="match status" value="1"/>
</dbReference>
<organism evidence="10 11">
    <name type="scientific">Iris pallida</name>
    <name type="common">Sweet iris</name>
    <dbReference type="NCBI Taxonomy" id="29817"/>
    <lineage>
        <taxon>Eukaryota</taxon>
        <taxon>Viridiplantae</taxon>
        <taxon>Streptophyta</taxon>
        <taxon>Embryophyta</taxon>
        <taxon>Tracheophyta</taxon>
        <taxon>Spermatophyta</taxon>
        <taxon>Magnoliopsida</taxon>
        <taxon>Liliopsida</taxon>
        <taxon>Asparagales</taxon>
        <taxon>Iridaceae</taxon>
        <taxon>Iridoideae</taxon>
        <taxon>Irideae</taxon>
        <taxon>Iris</taxon>
    </lineage>
</organism>
<reference evidence="10" key="1">
    <citation type="journal article" date="2023" name="GigaByte">
        <title>Genome assembly of the bearded iris, Iris pallida Lam.</title>
        <authorList>
            <person name="Bruccoleri R.E."/>
            <person name="Oakeley E.J."/>
            <person name="Faust A.M.E."/>
            <person name="Altorfer M."/>
            <person name="Dessus-Babus S."/>
            <person name="Burckhardt D."/>
            <person name="Oertli M."/>
            <person name="Naumann U."/>
            <person name="Petersen F."/>
            <person name="Wong J."/>
        </authorList>
    </citation>
    <scope>NUCLEOTIDE SEQUENCE</scope>
    <source>
        <strain evidence="10">GSM-AAB239-AS_SAM_17_03QT</strain>
    </source>
</reference>
<dbReference type="Pfam" id="PF14714">
    <property type="entry name" value="KH_dom-like"/>
    <property type="match status" value="1"/>
</dbReference>
<reference evidence="10" key="2">
    <citation type="submission" date="2023-04" db="EMBL/GenBank/DDBJ databases">
        <authorList>
            <person name="Bruccoleri R.E."/>
            <person name="Oakeley E.J."/>
            <person name="Faust A.-M."/>
            <person name="Dessus-Babus S."/>
            <person name="Altorfer M."/>
            <person name="Burckhardt D."/>
            <person name="Oertli M."/>
            <person name="Naumann U."/>
            <person name="Petersen F."/>
            <person name="Wong J."/>
        </authorList>
    </citation>
    <scope>NUCLEOTIDE SEQUENCE</scope>
    <source>
        <strain evidence="10">GSM-AAB239-AS_SAM_17_03QT</strain>
        <tissue evidence="10">Leaf</tissue>
    </source>
</reference>
<evidence type="ECO:0000256" key="6">
    <source>
        <dbReference type="ARBA" id="ARBA00023134"/>
    </source>
</evidence>
<dbReference type="NCBIfam" id="TIGR03594">
    <property type="entry name" value="GTPase_EngA"/>
    <property type="match status" value="1"/>
</dbReference>
<dbReference type="InterPro" id="IPR006073">
    <property type="entry name" value="GTP-bd"/>
</dbReference>
<dbReference type="AlphaFoldDB" id="A0AAX6F2E2"/>
<keyword evidence="5" id="KW-0547">Nucleotide-binding</keyword>
<feature type="compositionally biased region" description="Polar residues" evidence="8">
    <location>
        <begin position="585"/>
        <end position="596"/>
    </location>
</feature>
<dbReference type="Proteomes" id="UP001140949">
    <property type="component" value="Unassembled WGS sequence"/>
</dbReference>
<dbReference type="Pfam" id="PF01926">
    <property type="entry name" value="MMR_HSR1"/>
    <property type="match status" value="2"/>
</dbReference>
<keyword evidence="3" id="KW-0690">Ribosome biogenesis</keyword>
<evidence type="ECO:0000256" key="2">
    <source>
        <dbReference type="ARBA" id="ARBA00020953"/>
    </source>
</evidence>
<dbReference type="InterPro" id="IPR027417">
    <property type="entry name" value="P-loop_NTPase"/>
</dbReference>
<gene>
    <name evidence="10" type="ORF">M6B38_158975</name>
</gene>
<name>A0AAX6F2E2_IRIPA</name>
<accession>A0AAX6F2E2</accession>
<dbReference type="HAMAP" id="MF_00195">
    <property type="entry name" value="GTPase_Der"/>
    <property type="match status" value="1"/>
</dbReference>
<dbReference type="PANTHER" id="PTHR43834:SF6">
    <property type="entry name" value="GTPASE DER"/>
    <property type="match status" value="1"/>
</dbReference>
<comment type="caution">
    <text evidence="10">The sequence shown here is derived from an EMBL/GenBank/DDBJ whole genome shotgun (WGS) entry which is preliminary data.</text>
</comment>
<dbReference type="CDD" id="cd01894">
    <property type="entry name" value="EngA1"/>
    <property type="match status" value="1"/>
</dbReference>
<comment type="similarity">
    <text evidence="1">Belongs to the TRAFAC class TrmE-Era-EngA-EngB-Septin-like GTPase superfamily. EngA (Der) GTPase family.</text>
</comment>
<dbReference type="InterPro" id="IPR005225">
    <property type="entry name" value="Small_GTP-bd"/>
</dbReference>
<dbReference type="PRINTS" id="PR00326">
    <property type="entry name" value="GTP1OBG"/>
</dbReference>
<feature type="domain" description="Guanylate kinase-like" evidence="9">
    <location>
        <begin position="105"/>
        <end position="301"/>
    </location>
</feature>
<dbReference type="InterPro" id="IPR032859">
    <property type="entry name" value="KH_dom-like"/>
</dbReference>
<dbReference type="EMBL" id="JANAVB010032616">
    <property type="protein sequence ID" value="KAJ6810341.1"/>
    <property type="molecule type" value="Genomic_DNA"/>
</dbReference>
<evidence type="ECO:0000256" key="1">
    <source>
        <dbReference type="ARBA" id="ARBA00008279"/>
    </source>
</evidence>